<evidence type="ECO:0000313" key="2">
    <source>
        <dbReference type="Proteomes" id="UP000326437"/>
    </source>
</evidence>
<gene>
    <name evidence="1" type="ORF">PS685_04373</name>
</gene>
<organism evidence="1 2">
    <name type="scientific">Pseudomonas fluorescens</name>
    <dbReference type="NCBI Taxonomy" id="294"/>
    <lineage>
        <taxon>Bacteria</taxon>
        <taxon>Pseudomonadati</taxon>
        <taxon>Pseudomonadota</taxon>
        <taxon>Gammaproteobacteria</taxon>
        <taxon>Pseudomonadales</taxon>
        <taxon>Pseudomonadaceae</taxon>
        <taxon>Pseudomonas</taxon>
    </lineage>
</organism>
<name>A0A5E6ZFM7_PSEFL</name>
<reference evidence="1 2" key="1">
    <citation type="submission" date="2019-09" db="EMBL/GenBank/DDBJ databases">
        <authorList>
            <person name="Chandra G."/>
            <person name="Truman W A."/>
        </authorList>
    </citation>
    <scope>NUCLEOTIDE SEQUENCE [LARGE SCALE GENOMIC DNA]</scope>
    <source>
        <strain evidence="1">PS685</strain>
    </source>
</reference>
<accession>A0A5E6ZFM7</accession>
<dbReference type="Proteomes" id="UP000326437">
    <property type="component" value="Unassembled WGS sequence"/>
</dbReference>
<protein>
    <submittedName>
        <fullName evidence="1">Uncharacterized protein</fullName>
    </submittedName>
</protein>
<evidence type="ECO:0000313" key="1">
    <source>
        <dbReference type="EMBL" id="VVN63544.1"/>
    </source>
</evidence>
<sequence length="140" mass="14944">MDHLAGRWPQRGRGRGLLAVDLGSAEGLCRDDQFTAALRVDAVAAFDHTMAHAVDKLFIGARLAQLLDDGVVQVQGGQAAVVVQRYGVVNAQGQQRLCLHIDLGLVEAGLDKHRFQFAFAGHALGHGEGDRLAVVVADLQ</sequence>
<proteinExistence type="predicted"/>
<dbReference type="AlphaFoldDB" id="A0A5E6ZFM7"/>
<dbReference type="EMBL" id="CABVHO010000087">
    <property type="protein sequence ID" value="VVN63544.1"/>
    <property type="molecule type" value="Genomic_DNA"/>
</dbReference>